<name>A0ABW6SAR2_9NOCA</name>
<dbReference type="EMBL" id="JBIAQY010000018">
    <property type="protein sequence ID" value="MFF3573397.1"/>
    <property type="molecule type" value="Genomic_DNA"/>
</dbReference>
<evidence type="ECO:0000313" key="1">
    <source>
        <dbReference type="EMBL" id="MFF3573397.1"/>
    </source>
</evidence>
<keyword evidence="2" id="KW-1185">Reference proteome</keyword>
<gene>
    <name evidence="1" type="ORF">ACFYXQ_37130</name>
</gene>
<dbReference type="Proteomes" id="UP001601992">
    <property type="component" value="Unassembled WGS sequence"/>
</dbReference>
<comment type="caution">
    <text evidence="1">The sequence shown here is derived from an EMBL/GenBank/DDBJ whole genome shotgun (WGS) entry which is preliminary data.</text>
</comment>
<sequence>MDRSPTGQALRRVGVKPLRVLFDLVRGPAAAAARWRGLLVCAIDGTTMFVPDSAANVACFGRHGGGHAVAGYPMLRLLAVVACGTRTVIDTVFGTDKIAEITYAPSQVIHAAGVLEATTVDLIGRIGAAVLAAPLPARRQRSSPRVVKRAISKHRAKGDIDHNTYPTTITVEILDG</sequence>
<protein>
    <recommendedName>
        <fullName evidence="3">Transposase DDE domain-containing protein</fullName>
    </recommendedName>
</protein>
<accession>A0ABW6SAR2</accession>
<proteinExistence type="predicted"/>
<organism evidence="1 2">
    <name type="scientific">Nocardia jiangxiensis</name>
    <dbReference type="NCBI Taxonomy" id="282685"/>
    <lineage>
        <taxon>Bacteria</taxon>
        <taxon>Bacillati</taxon>
        <taxon>Actinomycetota</taxon>
        <taxon>Actinomycetes</taxon>
        <taxon>Mycobacteriales</taxon>
        <taxon>Nocardiaceae</taxon>
        <taxon>Nocardia</taxon>
    </lineage>
</organism>
<reference evidence="1 2" key="1">
    <citation type="submission" date="2024-10" db="EMBL/GenBank/DDBJ databases">
        <title>The Natural Products Discovery Center: Release of the First 8490 Sequenced Strains for Exploring Actinobacteria Biosynthetic Diversity.</title>
        <authorList>
            <person name="Kalkreuter E."/>
            <person name="Kautsar S.A."/>
            <person name="Yang D."/>
            <person name="Bader C.D."/>
            <person name="Teijaro C.N."/>
            <person name="Fluegel L."/>
            <person name="Davis C.M."/>
            <person name="Simpson J.R."/>
            <person name="Lauterbach L."/>
            <person name="Steele A.D."/>
            <person name="Gui C."/>
            <person name="Meng S."/>
            <person name="Li G."/>
            <person name="Viehrig K."/>
            <person name="Ye F."/>
            <person name="Su P."/>
            <person name="Kiefer A.F."/>
            <person name="Nichols A."/>
            <person name="Cepeda A.J."/>
            <person name="Yan W."/>
            <person name="Fan B."/>
            <person name="Jiang Y."/>
            <person name="Adhikari A."/>
            <person name="Zheng C.-J."/>
            <person name="Schuster L."/>
            <person name="Cowan T.M."/>
            <person name="Smanski M.J."/>
            <person name="Chevrette M.G."/>
            <person name="De Carvalho L.P.S."/>
            <person name="Shen B."/>
        </authorList>
    </citation>
    <scope>NUCLEOTIDE SEQUENCE [LARGE SCALE GENOMIC DNA]</scope>
    <source>
        <strain evidence="1 2">NPDC002593</strain>
    </source>
</reference>
<evidence type="ECO:0000313" key="2">
    <source>
        <dbReference type="Proteomes" id="UP001601992"/>
    </source>
</evidence>
<dbReference type="RefSeq" id="WP_051194164.1">
    <property type="nucleotide sequence ID" value="NZ_JBIAQY010000018.1"/>
</dbReference>
<evidence type="ECO:0008006" key="3">
    <source>
        <dbReference type="Google" id="ProtNLM"/>
    </source>
</evidence>